<dbReference type="InterPro" id="IPR050665">
    <property type="entry name" value="Cytochrome_P450_Monooxygen"/>
</dbReference>
<dbReference type="Gene3D" id="1.10.630.10">
    <property type="entry name" value="Cytochrome P450"/>
    <property type="match status" value="1"/>
</dbReference>
<evidence type="ECO:0000256" key="6">
    <source>
        <dbReference type="ARBA" id="ARBA00022723"/>
    </source>
</evidence>
<dbReference type="PRINTS" id="PR00464">
    <property type="entry name" value="EP450II"/>
</dbReference>
<evidence type="ECO:0008006" key="15">
    <source>
        <dbReference type="Google" id="ProtNLM"/>
    </source>
</evidence>
<evidence type="ECO:0000256" key="10">
    <source>
        <dbReference type="ARBA" id="ARBA00023033"/>
    </source>
</evidence>
<evidence type="ECO:0000256" key="4">
    <source>
        <dbReference type="ARBA" id="ARBA00022617"/>
    </source>
</evidence>
<evidence type="ECO:0000256" key="2">
    <source>
        <dbReference type="ARBA" id="ARBA00004370"/>
    </source>
</evidence>
<sequence length="307" mass="34040">MGGGSGVGVGMVAAAVAVVALTWLWAALVHLVWRPYSAARAFELQGVRGPAYRFFVGNNKEAKAMRAATSGETLDLRSHDFISRVFLSWNGPRPALCAGNYDMVKRILSDRSGLYAKPDPGPDIMALLGMGLVFTEGDDWARHRRVVHPAFAMDKLKAMTGTMAACAAEVIRSWEARAQAKGDKVTTVEVGQQFTELTADVISHTAFGSSYRQGKEVFLAQRELQFIAFASINNVRVPGSQYAPTKANVRRWQLERKYQSTEQEGMKPYEFPGACEVLYRSDRAKLQLSFLLCKTFQFYHDNLKVAE</sequence>
<dbReference type="GO" id="GO:0016020">
    <property type="term" value="C:membrane"/>
    <property type="evidence" value="ECO:0007669"/>
    <property type="project" value="UniProtKB-SubCell"/>
</dbReference>
<feature type="non-terminal residue" evidence="13">
    <location>
        <position position="1"/>
    </location>
</feature>
<dbReference type="GO" id="GO:0006629">
    <property type="term" value="P:lipid metabolic process"/>
    <property type="evidence" value="ECO:0007669"/>
    <property type="project" value="UniProtKB-ARBA"/>
</dbReference>
<evidence type="ECO:0000256" key="11">
    <source>
        <dbReference type="ARBA" id="ARBA00023136"/>
    </source>
</evidence>
<evidence type="ECO:0000256" key="1">
    <source>
        <dbReference type="ARBA" id="ARBA00001971"/>
    </source>
</evidence>
<evidence type="ECO:0000256" key="5">
    <source>
        <dbReference type="ARBA" id="ARBA00022692"/>
    </source>
</evidence>
<feature type="transmembrane region" description="Helical" evidence="12">
    <location>
        <begin position="12"/>
        <end position="33"/>
    </location>
</feature>
<organism evidence="13 14">
    <name type="scientific">Eragrostis curvula</name>
    <name type="common">weeping love grass</name>
    <dbReference type="NCBI Taxonomy" id="38414"/>
    <lineage>
        <taxon>Eukaryota</taxon>
        <taxon>Viridiplantae</taxon>
        <taxon>Streptophyta</taxon>
        <taxon>Embryophyta</taxon>
        <taxon>Tracheophyta</taxon>
        <taxon>Spermatophyta</taxon>
        <taxon>Magnoliopsida</taxon>
        <taxon>Liliopsida</taxon>
        <taxon>Poales</taxon>
        <taxon>Poaceae</taxon>
        <taxon>PACMAD clade</taxon>
        <taxon>Chloridoideae</taxon>
        <taxon>Eragrostideae</taxon>
        <taxon>Eragrostidinae</taxon>
        <taxon>Eragrostis</taxon>
    </lineage>
</organism>
<keyword evidence="5 12" id="KW-0812">Transmembrane</keyword>
<dbReference type="SUPFAM" id="SSF48264">
    <property type="entry name" value="Cytochrome P450"/>
    <property type="match status" value="1"/>
</dbReference>
<evidence type="ECO:0000313" key="13">
    <source>
        <dbReference type="EMBL" id="TVU12235.1"/>
    </source>
</evidence>
<keyword evidence="10" id="KW-0503">Monooxygenase</keyword>
<evidence type="ECO:0000313" key="14">
    <source>
        <dbReference type="Proteomes" id="UP000324897"/>
    </source>
</evidence>
<evidence type="ECO:0000256" key="3">
    <source>
        <dbReference type="ARBA" id="ARBA00010617"/>
    </source>
</evidence>
<keyword evidence="14" id="KW-1185">Reference proteome</keyword>
<comment type="similarity">
    <text evidence="3">Belongs to the cytochrome P450 family.</text>
</comment>
<dbReference type="InterPro" id="IPR001128">
    <property type="entry name" value="Cyt_P450"/>
</dbReference>
<keyword evidence="8" id="KW-0560">Oxidoreductase</keyword>
<comment type="cofactor">
    <cofactor evidence="1">
        <name>heme</name>
        <dbReference type="ChEBI" id="CHEBI:30413"/>
    </cofactor>
</comment>
<dbReference type="GO" id="GO:0005506">
    <property type="term" value="F:iron ion binding"/>
    <property type="evidence" value="ECO:0007669"/>
    <property type="project" value="InterPro"/>
</dbReference>
<evidence type="ECO:0000256" key="8">
    <source>
        <dbReference type="ARBA" id="ARBA00023002"/>
    </source>
</evidence>
<comment type="subcellular location">
    <subcellularLocation>
        <location evidence="2">Membrane</location>
    </subcellularLocation>
</comment>
<comment type="caution">
    <text evidence="13">The sequence shown here is derived from an EMBL/GenBank/DDBJ whole genome shotgun (WGS) entry which is preliminary data.</text>
</comment>
<proteinExistence type="inferred from homology"/>
<dbReference type="GO" id="GO:0004497">
    <property type="term" value="F:monooxygenase activity"/>
    <property type="evidence" value="ECO:0007669"/>
    <property type="project" value="UniProtKB-KW"/>
</dbReference>
<dbReference type="GO" id="GO:0016705">
    <property type="term" value="F:oxidoreductase activity, acting on paired donors, with incorporation or reduction of molecular oxygen"/>
    <property type="evidence" value="ECO:0007669"/>
    <property type="project" value="InterPro"/>
</dbReference>
<dbReference type="EMBL" id="RWGY01000039">
    <property type="protein sequence ID" value="TVU12235.1"/>
    <property type="molecule type" value="Genomic_DNA"/>
</dbReference>
<accession>A0A5J9TLR0</accession>
<reference evidence="13 14" key="1">
    <citation type="journal article" date="2019" name="Sci. Rep.">
        <title>A high-quality genome of Eragrostis curvula grass provides insights into Poaceae evolution and supports new strategies to enhance forage quality.</title>
        <authorList>
            <person name="Carballo J."/>
            <person name="Santos B.A.C.M."/>
            <person name="Zappacosta D."/>
            <person name="Garbus I."/>
            <person name="Selva J.P."/>
            <person name="Gallo C.A."/>
            <person name="Diaz A."/>
            <person name="Albertini E."/>
            <person name="Caccamo M."/>
            <person name="Echenique V."/>
        </authorList>
    </citation>
    <scope>NUCLEOTIDE SEQUENCE [LARGE SCALE GENOMIC DNA]</scope>
    <source>
        <strain evidence="14">cv. Victoria</strain>
        <tissue evidence="13">Leaf</tissue>
    </source>
</reference>
<protein>
    <recommendedName>
        <fullName evidence="15">Cytochrome P450</fullName>
    </recommendedName>
</protein>
<evidence type="ECO:0000256" key="7">
    <source>
        <dbReference type="ARBA" id="ARBA00022989"/>
    </source>
</evidence>
<dbReference type="InterPro" id="IPR002402">
    <property type="entry name" value="Cyt_P450_E_grp-II"/>
</dbReference>
<keyword evidence="6" id="KW-0479">Metal-binding</keyword>
<keyword evidence="11 12" id="KW-0472">Membrane</keyword>
<dbReference type="Gramene" id="TVU12235">
    <property type="protein sequence ID" value="TVU12235"/>
    <property type="gene ID" value="EJB05_45868"/>
</dbReference>
<dbReference type="OrthoDB" id="1470350at2759"/>
<dbReference type="Pfam" id="PF00067">
    <property type="entry name" value="p450"/>
    <property type="match status" value="1"/>
</dbReference>
<name>A0A5J9TLR0_9POAL</name>
<evidence type="ECO:0000256" key="12">
    <source>
        <dbReference type="SAM" id="Phobius"/>
    </source>
</evidence>
<keyword evidence="4" id="KW-0349">Heme</keyword>
<dbReference type="Proteomes" id="UP000324897">
    <property type="component" value="Chromosome 3"/>
</dbReference>
<dbReference type="PANTHER" id="PTHR24282">
    <property type="entry name" value="CYTOCHROME P450 FAMILY MEMBER"/>
    <property type="match status" value="1"/>
</dbReference>
<dbReference type="GO" id="GO:0020037">
    <property type="term" value="F:heme binding"/>
    <property type="evidence" value="ECO:0007669"/>
    <property type="project" value="InterPro"/>
</dbReference>
<dbReference type="AlphaFoldDB" id="A0A5J9TLR0"/>
<gene>
    <name evidence="13" type="ORF">EJB05_45868</name>
</gene>
<dbReference type="InterPro" id="IPR036396">
    <property type="entry name" value="Cyt_P450_sf"/>
</dbReference>
<evidence type="ECO:0000256" key="9">
    <source>
        <dbReference type="ARBA" id="ARBA00023004"/>
    </source>
</evidence>
<dbReference type="PANTHER" id="PTHR24282:SF100">
    <property type="entry name" value="OS06G0191800 PROTEIN"/>
    <property type="match status" value="1"/>
</dbReference>
<keyword evidence="9" id="KW-0408">Iron</keyword>
<keyword evidence="7 12" id="KW-1133">Transmembrane helix</keyword>